<dbReference type="AlphaFoldDB" id="A0A0C9ZM74"/>
<name>A0A0C9ZM74_9AGAM</name>
<proteinExistence type="predicted"/>
<evidence type="ECO:0000313" key="1">
    <source>
        <dbReference type="EMBL" id="KIK30546.1"/>
    </source>
</evidence>
<reference evidence="2" key="2">
    <citation type="submission" date="2015-01" db="EMBL/GenBank/DDBJ databases">
        <title>Evolutionary Origins and Diversification of the Mycorrhizal Mutualists.</title>
        <authorList>
            <consortium name="DOE Joint Genome Institute"/>
            <consortium name="Mycorrhizal Genomics Consortium"/>
            <person name="Kohler A."/>
            <person name="Kuo A."/>
            <person name="Nagy L.G."/>
            <person name="Floudas D."/>
            <person name="Copeland A."/>
            <person name="Barry K.W."/>
            <person name="Cichocki N."/>
            <person name="Veneault-Fourrey C."/>
            <person name="LaButti K."/>
            <person name="Lindquist E.A."/>
            <person name="Lipzen A."/>
            <person name="Lundell T."/>
            <person name="Morin E."/>
            <person name="Murat C."/>
            <person name="Riley R."/>
            <person name="Ohm R."/>
            <person name="Sun H."/>
            <person name="Tunlid A."/>
            <person name="Henrissat B."/>
            <person name="Grigoriev I.V."/>
            <person name="Hibbett D.S."/>
            <person name="Martin F."/>
        </authorList>
    </citation>
    <scope>NUCLEOTIDE SEQUENCE [LARGE SCALE GENOMIC DNA]</scope>
    <source>
        <strain evidence="2">441</strain>
    </source>
</reference>
<dbReference type="OrthoDB" id="514070at2759"/>
<sequence length="369" mass="40675">MDPTDKKLSLRAFLKIFTTNDIQVSKAMAFASKAYAEFNTPTGLAQLDEARLIVLGVEDRELRRSILAATRNAGYTKPVARARSSAVQGAAIRPKKKRKCDSDLDERLQESPLSETSTYGNLDFEEILDEKILKSKTVVVNRAPVMTAWAMIVAERLGFDREESLSIASVYTEANAVSKGVSLGLIEERRRNDIETLPEGKQPYVDLMGAPNPIDSPLYQTRKSKWLALSGGSPVSPSTAFSYISRSFRQTAPYVMGSLRLLAESYSAPKLNELGYSLYADFRPAVDGWGKRGELRCGRILSLRETGAPELAAEASSDAAGPSDKLRMGLRQREQASMHPTKKEDIISLEEYEATNDGGFDNIDLSHLP</sequence>
<dbReference type="HOGENOM" id="CLU_046576_1_0_1"/>
<accession>A0A0C9ZM74</accession>
<gene>
    <name evidence="1" type="ORF">PISMIDRAFT_86923</name>
</gene>
<protein>
    <submittedName>
        <fullName evidence="1">Uncharacterized protein</fullName>
    </submittedName>
</protein>
<reference evidence="1 2" key="1">
    <citation type="submission" date="2014-04" db="EMBL/GenBank/DDBJ databases">
        <authorList>
            <consortium name="DOE Joint Genome Institute"/>
            <person name="Kuo A."/>
            <person name="Kohler A."/>
            <person name="Costa M.D."/>
            <person name="Nagy L.G."/>
            <person name="Floudas D."/>
            <person name="Copeland A."/>
            <person name="Barry K.W."/>
            <person name="Cichocki N."/>
            <person name="Veneault-Fourrey C."/>
            <person name="LaButti K."/>
            <person name="Lindquist E.A."/>
            <person name="Lipzen A."/>
            <person name="Lundell T."/>
            <person name="Morin E."/>
            <person name="Murat C."/>
            <person name="Sun H."/>
            <person name="Tunlid A."/>
            <person name="Henrissat B."/>
            <person name="Grigoriev I.V."/>
            <person name="Hibbett D.S."/>
            <person name="Martin F."/>
            <person name="Nordberg H.P."/>
            <person name="Cantor M.N."/>
            <person name="Hua S.X."/>
        </authorList>
    </citation>
    <scope>NUCLEOTIDE SEQUENCE [LARGE SCALE GENOMIC DNA]</scope>
    <source>
        <strain evidence="1 2">441</strain>
    </source>
</reference>
<organism evidence="1 2">
    <name type="scientific">Pisolithus microcarpus 441</name>
    <dbReference type="NCBI Taxonomy" id="765257"/>
    <lineage>
        <taxon>Eukaryota</taxon>
        <taxon>Fungi</taxon>
        <taxon>Dikarya</taxon>
        <taxon>Basidiomycota</taxon>
        <taxon>Agaricomycotina</taxon>
        <taxon>Agaricomycetes</taxon>
        <taxon>Agaricomycetidae</taxon>
        <taxon>Boletales</taxon>
        <taxon>Sclerodermatineae</taxon>
        <taxon>Pisolithaceae</taxon>
        <taxon>Pisolithus</taxon>
    </lineage>
</organism>
<keyword evidence="2" id="KW-1185">Reference proteome</keyword>
<dbReference type="Proteomes" id="UP000054018">
    <property type="component" value="Unassembled WGS sequence"/>
</dbReference>
<dbReference type="EMBL" id="KN833686">
    <property type="protein sequence ID" value="KIK30546.1"/>
    <property type="molecule type" value="Genomic_DNA"/>
</dbReference>
<evidence type="ECO:0000313" key="2">
    <source>
        <dbReference type="Proteomes" id="UP000054018"/>
    </source>
</evidence>